<dbReference type="GO" id="GO:0016020">
    <property type="term" value="C:membrane"/>
    <property type="evidence" value="ECO:0007669"/>
    <property type="project" value="GOC"/>
</dbReference>
<dbReference type="Proteomes" id="UP000287394">
    <property type="component" value="Chromosome"/>
</dbReference>
<evidence type="ECO:0000313" key="8">
    <source>
        <dbReference type="EMBL" id="BDI29804.1"/>
    </source>
</evidence>
<dbReference type="KEGG" id="ccot:CCAX7_18550"/>
<evidence type="ECO:0000256" key="1">
    <source>
        <dbReference type="ARBA" id="ARBA00022475"/>
    </source>
</evidence>
<dbReference type="InterPro" id="IPR004843">
    <property type="entry name" value="Calcineurin-like_PHP"/>
</dbReference>
<dbReference type="Pfam" id="PF00149">
    <property type="entry name" value="Metallophos"/>
    <property type="match status" value="1"/>
</dbReference>
<keyword evidence="1" id="KW-1003">Cell membrane</keyword>
<evidence type="ECO:0000256" key="2">
    <source>
        <dbReference type="ARBA" id="ARBA00022519"/>
    </source>
</evidence>
<reference evidence="8 9" key="1">
    <citation type="journal article" date="2019" name="Int. J. Syst. Evol. Microbiol.">
        <title>Capsulimonas corticalis gen. nov., sp. nov., an aerobic capsulated bacterium, of a novel bacterial order, Capsulimonadales ord. nov., of the class Armatimonadia of the phylum Armatimonadetes.</title>
        <authorList>
            <person name="Li J."/>
            <person name="Kudo C."/>
            <person name="Tonouchi A."/>
        </authorList>
    </citation>
    <scope>NUCLEOTIDE SEQUENCE [LARGE SCALE GENOMIC DNA]</scope>
    <source>
        <strain evidence="8 9">AX-7</strain>
    </source>
</reference>
<dbReference type="GO" id="GO:0008758">
    <property type="term" value="F:UDP-2,3-diacylglucosamine hydrolase activity"/>
    <property type="evidence" value="ECO:0007669"/>
    <property type="project" value="TreeGrafter"/>
</dbReference>
<evidence type="ECO:0000259" key="7">
    <source>
        <dbReference type="Pfam" id="PF00149"/>
    </source>
</evidence>
<feature type="domain" description="Calcineurin-like phosphoesterase" evidence="7">
    <location>
        <begin position="95"/>
        <end position="366"/>
    </location>
</feature>
<accession>A0A402D5Q3</accession>
<keyword evidence="2" id="KW-0997">Cell inner membrane</keyword>
<dbReference type="PANTHER" id="PTHR34990">
    <property type="entry name" value="UDP-2,3-DIACYLGLUCOSAMINE HYDROLASE-RELATED"/>
    <property type="match status" value="1"/>
</dbReference>
<evidence type="ECO:0000256" key="4">
    <source>
        <dbReference type="ARBA" id="ARBA00022801"/>
    </source>
</evidence>
<dbReference type="Gene3D" id="3.60.21.10">
    <property type="match status" value="1"/>
</dbReference>
<proteinExistence type="predicted"/>
<evidence type="ECO:0000256" key="3">
    <source>
        <dbReference type="ARBA" id="ARBA00022723"/>
    </source>
</evidence>
<dbReference type="RefSeq" id="WP_119324744.1">
    <property type="nucleotide sequence ID" value="NZ_AP025739.1"/>
</dbReference>
<keyword evidence="6" id="KW-0464">Manganese</keyword>
<dbReference type="OrthoDB" id="932843at2"/>
<dbReference type="InterPro" id="IPR043461">
    <property type="entry name" value="LpxH-like"/>
</dbReference>
<dbReference type="AlphaFoldDB" id="A0A402D5Q3"/>
<keyword evidence="3" id="KW-0479">Metal-binding</keyword>
<organism evidence="8 9">
    <name type="scientific">Capsulimonas corticalis</name>
    <dbReference type="NCBI Taxonomy" id="2219043"/>
    <lineage>
        <taxon>Bacteria</taxon>
        <taxon>Bacillati</taxon>
        <taxon>Armatimonadota</taxon>
        <taxon>Armatimonadia</taxon>
        <taxon>Capsulimonadales</taxon>
        <taxon>Capsulimonadaceae</taxon>
        <taxon>Capsulimonas</taxon>
    </lineage>
</organism>
<protein>
    <recommendedName>
        <fullName evidence="7">Calcineurin-like phosphoesterase domain-containing protein</fullName>
    </recommendedName>
</protein>
<dbReference type="InterPro" id="IPR029052">
    <property type="entry name" value="Metallo-depent_PP-like"/>
</dbReference>
<evidence type="ECO:0000256" key="6">
    <source>
        <dbReference type="ARBA" id="ARBA00023211"/>
    </source>
</evidence>
<dbReference type="GO" id="GO:0046872">
    <property type="term" value="F:metal ion binding"/>
    <property type="evidence" value="ECO:0007669"/>
    <property type="project" value="UniProtKB-KW"/>
</dbReference>
<keyword evidence="4" id="KW-0378">Hydrolase</keyword>
<dbReference type="EMBL" id="AP025739">
    <property type="protein sequence ID" value="BDI29804.1"/>
    <property type="molecule type" value="Genomic_DNA"/>
</dbReference>
<evidence type="ECO:0000256" key="5">
    <source>
        <dbReference type="ARBA" id="ARBA00023136"/>
    </source>
</evidence>
<evidence type="ECO:0000313" key="9">
    <source>
        <dbReference type="Proteomes" id="UP000287394"/>
    </source>
</evidence>
<dbReference type="PANTHER" id="PTHR34990:SF1">
    <property type="entry name" value="UDP-2,3-DIACYLGLUCOSAMINE HYDROLASE"/>
    <property type="match status" value="1"/>
</dbReference>
<name>A0A402D5Q3_9BACT</name>
<keyword evidence="9" id="KW-1185">Reference proteome</keyword>
<keyword evidence="5" id="KW-0472">Membrane</keyword>
<dbReference type="SUPFAM" id="SSF56300">
    <property type="entry name" value="Metallo-dependent phosphatases"/>
    <property type="match status" value="1"/>
</dbReference>
<gene>
    <name evidence="8" type="ORF">CCAX7_18550</name>
</gene>
<sequence>MARLSRRLGPLVAYIAVLALVWRLLTGPWRVGAEHFFSVVIYGFGALCGFAVAVALGTAWVYFAGPAQEWLMERFWDPPQPAAIPAAPASGPLGVIVSDLHIDTWDYAKSGPVSERQTRFLDLLATVKSNPRIDSFYLNGDLMDAPLHPNDNKPESLMLRLSESLANEQGVLLKQYDALLKPLLHLTQPEPGQAPVRRAIFQTGNHDIGVSGLRYVQPDMPDYLPGFQAAWNPSILLCTDAEGADYPYWTYIEHGHHWDPFLWLYMRYAMMDILRFGHKRREAQLVSGMQRGGKIGMGKQTIVPDEHLLPASPRGTSANHFAGMASGLDAKLTLLRYRQAARRTFREFHREGQKNIQTIVVGHTHHPDRYVFRGGQVYVNTGDWSGHTQHCAYCVIDPDGAVRGPFQWETAANAEF</sequence>
<dbReference type="GO" id="GO:0009245">
    <property type="term" value="P:lipid A biosynthetic process"/>
    <property type="evidence" value="ECO:0007669"/>
    <property type="project" value="TreeGrafter"/>
</dbReference>